<dbReference type="InterPro" id="IPR036864">
    <property type="entry name" value="Zn2-C6_fun-type_DNA-bd_sf"/>
</dbReference>
<dbReference type="EMBL" id="HG793128">
    <property type="protein sequence ID" value="CDK27289.1"/>
    <property type="molecule type" value="Genomic_DNA"/>
</dbReference>
<dbReference type="GO" id="GO:0005634">
    <property type="term" value="C:nucleus"/>
    <property type="evidence" value="ECO:0007669"/>
    <property type="project" value="EnsemblFungi"/>
</dbReference>
<dbReference type="GO" id="GO:0000981">
    <property type="term" value="F:DNA-binding transcription factor activity, RNA polymerase II-specific"/>
    <property type="evidence" value="ECO:0007669"/>
    <property type="project" value="EnsemblFungi"/>
</dbReference>
<proteinExistence type="predicted"/>
<sequence>MAQAPEDSSGFKRNYMACLNCRLRKTKCDLGDMNNPHDPPCARCRRERKECVFAAAKRGRVLSISPSATTNYKVARASASVGPQPGINTPSQGLMAGPLGTYARRIEDSGFATSQTRSTMEDLPKTISPSDNTNRQSDESPHPHPSSWEHTGTSRNTMVYLAHVAGDIAKADDRDRIDARSKMAVFETASSSDGAESGARSHSLSDPAQEQLMPQIGSRYRMPPMRSIDSVRPTPTSGLSEIEYIGRDSILSEEEARRLVALFFSTMHPFFPFIPKQLHDADVLAAYPMLLCVILTISARYHPFYSDDSRGSKHPLHVEVHERLWVYCQRLISQTVWAEASTRSVGTVFAFLLFTEWNPRAIHWRWNDYANMPEDDLKPPNGSGMPEGDTSGMAGLGAMRRSDRMAWMLIGSAVRLAQDMGFMENDANVFLATHIAETHTAMNITRRSMLAPSLGEVDLGDTPMNSSLKFTPMQRARLELLQFTSLCYESLYGNKPKLGGLTKHQNLALLDLMTPMLESWYRRYHQLLVPSSATSTSSQVHEAKILQPDSKYCQKLAEMVDRESLIFDYHYAKLYVYSLALSSEAGETSHGRNPRLDALSMSRYVDMAFNAAKETLAVVHRTNRLRLLKCMPIRWLTRSVKSVAFIVKCYLTLTSSEETETRPEATSAILSLSTIPLEEILSILQRTAIVLREAAPDELHLCTRYSTVLMYLCSQFKTKSQTAGRVPRDYERDIDAESAKKFVPQVDQEFPPAFQETASPFPFESFMDPSDTVFNWFTQNENNDQGLDFVDRWTEQLEQEFLQKAGRGYDGREVS</sequence>
<protein>
    <recommendedName>
        <fullName evidence="4">Zn(2)-C6 fungal-type domain-containing protein</fullName>
    </recommendedName>
</protein>
<feature type="compositionally biased region" description="Polar residues" evidence="3">
    <location>
        <begin position="188"/>
        <end position="208"/>
    </location>
</feature>
<keyword evidence="2" id="KW-0539">Nucleus</keyword>
<dbReference type="HOGENOM" id="CLU_005663_0_0_1"/>
<evidence type="ECO:0000256" key="2">
    <source>
        <dbReference type="ARBA" id="ARBA00023242"/>
    </source>
</evidence>
<organism evidence="5 6">
    <name type="scientific">Kuraishia capsulata CBS 1993</name>
    <dbReference type="NCBI Taxonomy" id="1382522"/>
    <lineage>
        <taxon>Eukaryota</taxon>
        <taxon>Fungi</taxon>
        <taxon>Dikarya</taxon>
        <taxon>Ascomycota</taxon>
        <taxon>Saccharomycotina</taxon>
        <taxon>Pichiomycetes</taxon>
        <taxon>Pichiales</taxon>
        <taxon>Pichiaceae</taxon>
        <taxon>Kuraishia</taxon>
    </lineage>
</organism>
<dbReference type="SMART" id="SM00906">
    <property type="entry name" value="Fungal_trans"/>
    <property type="match status" value="1"/>
</dbReference>
<dbReference type="OrthoDB" id="2262349at2759"/>
<keyword evidence="1" id="KW-0479">Metal-binding</keyword>
<feature type="domain" description="Zn(2)-C6 fungal-type" evidence="4">
    <location>
        <begin position="17"/>
        <end position="53"/>
    </location>
</feature>
<dbReference type="CDD" id="cd12148">
    <property type="entry name" value="fungal_TF_MHR"/>
    <property type="match status" value="1"/>
</dbReference>
<dbReference type="CDD" id="cd00067">
    <property type="entry name" value="GAL4"/>
    <property type="match status" value="1"/>
</dbReference>
<evidence type="ECO:0000259" key="4">
    <source>
        <dbReference type="PROSITE" id="PS50048"/>
    </source>
</evidence>
<evidence type="ECO:0000256" key="3">
    <source>
        <dbReference type="SAM" id="MobiDB-lite"/>
    </source>
</evidence>
<feature type="region of interest" description="Disordered" evidence="3">
    <location>
        <begin position="111"/>
        <end position="153"/>
    </location>
</feature>
<keyword evidence="6" id="KW-1185">Reference proteome</keyword>
<dbReference type="GO" id="GO:0006351">
    <property type="term" value="P:DNA-templated transcription"/>
    <property type="evidence" value="ECO:0007669"/>
    <property type="project" value="InterPro"/>
</dbReference>
<dbReference type="PROSITE" id="PS50048">
    <property type="entry name" value="ZN2_CY6_FUNGAL_2"/>
    <property type="match status" value="1"/>
</dbReference>
<dbReference type="PANTHER" id="PTHR31644:SF2">
    <property type="entry name" value="TRANSCRIPTIONAL ACTIVATOR ARO80-RELATED"/>
    <property type="match status" value="1"/>
</dbReference>
<gene>
    <name evidence="5" type="ORF">KUCA_T00003267001</name>
</gene>
<dbReference type="GO" id="GO:0045944">
    <property type="term" value="P:positive regulation of transcription by RNA polymerase II"/>
    <property type="evidence" value="ECO:0007669"/>
    <property type="project" value="EnsemblFungi"/>
</dbReference>
<dbReference type="RefSeq" id="XP_022459285.1">
    <property type="nucleotide sequence ID" value="XM_022601665.1"/>
</dbReference>
<dbReference type="SMART" id="SM00066">
    <property type="entry name" value="GAL4"/>
    <property type="match status" value="1"/>
</dbReference>
<dbReference type="InterPro" id="IPR052780">
    <property type="entry name" value="AAA_Catabolism_Regulators"/>
</dbReference>
<dbReference type="Gene3D" id="4.10.240.10">
    <property type="entry name" value="Zn(2)-C6 fungal-type DNA-binding domain"/>
    <property type="match status" value="1"/>
</dbReference>
<name>W6MLB6_9ASCO</name>
<dbReference type="Pfam" id="PF00172">
    <property type="entry name" value="Zn_clus"/>
    <property type="match status" value="1"/>
</dbReference>
<evidence type="ECO:0000313" key="6">
    <source>
        <dbReference type="Proteomes" id="UP000019384"/>
    </source>
</evidence>
<dbReference type="InterPro" id="IPR007219">
    <property type="entry name" value="XnlR_reg_dom"/>
</dbReference>
<reference evidence="5" key="1">
    <citation type="submission" date="2013-12" db="EMBL/GenBank/DDBJ databases">
        <authorList>
            <person name="Genoscope - CEA"/>
        </authorList>
    </citation>
    <scope>NUCLEOTIDE SEQUENCE</scope>
    <source>
        <strain evidence="5">CBS 1993</strain>
    </source>
</reference>
<dbReference type="AlphaFoldDB" id="W6MLB6"/>
<evidence type="ECO:0000256" key="1">
    <source>
        <dbReference type="ARBA" id="ARBA00022723"/>
    </source>
</evidence>
<dbReference type="PANTHER" id="PTHR31644">
    <property type="entry name" value="TRANSCRIPTIONAL ACTIVATOR ARO80-RELATED"/>
    <property type="match status" value="1"/>
</dbReference>
<dbReference type="Proteomes" id="UP000019384">
    <property type="component" value="Unassembled WGS sequence"/>
</dbReference>
<evidence type="ECO:0000313" key="5">
    <source>
        <dbReference type="EMBL" id="CDK27289.1"/>
    </source>
</evidence>
<dbReference type="InterPro" id="IPR001138">
    <property type="entry name" value="Zn2Cys6_DnaBD"/>
</dbReference>
<dbReference type="GeneID" id="34520673"/>
<dbReference type="GO" id="GO:0003677">
    <property type="term" value="F:DNA binding"/>
    <property type="evidence" value="ECO:0007669"/>
    <property type="project" value="InterPro"/>
</dbReference>
<dbReference type="SUPFAM" id="SSF57701">
    <property type="entry name" value="Zn2/Cys6 DNA-binding domain"/>
    <property type="match status" value="1"/>
</dbReference>
<dbReference type="GO" id="GO:0009074">
    <property type="term" value="P:aromatic amino acid family catabolic process"/>
    <property type="evidence" value="ECO:0007669"/>
    <property type="project" value="EnsemblFungi"/>
</dbReference>
<feature type="region of interest" description="Disordered" evidence="3">
    <location>
        <begin position="186"/>
        <end position="211"/>
    </location>
</feature>
<dbReference type="PROSITE" id="PS00463">
    <property type="entry name" value="ZN2_CY6_FUNGAL_1"/>
    <property type="match status" value="1"/>
</dbReference>
<dbReference type="STRING" id="1382522.W6MLB6"/>
<accession>W6MLB6</accession>
<reference evidence="5" key="2">
    <citation type="submission" date="2014-02" db="EMBL/GenBank/DDBJ databases">
        <title>Complete DNA sequence of /Kuraishia capsulata/ illustrates novel genomic features among budding yeasts (/Saccharomycotina/).</title>
        <authorList>
            <person name="Morales L."/>
            <person name="Noel B."/>
            <person name="Porcel B."/>
            <person name="Marcet-Houben M."/>
            <person name="Hullo M-F."/>
            <person name="Sacerdot C."/>
            <person name="Tekaia F."/>
            <person name="Leh-Louis V."/>
            <person name="Despons L."/>
            <person name="Khanna V."/>
            <person name="Aury J-M."/>
            <person name="Barbe V."/>
            <person name="Couloux A."/>
            <person name="Labadie K."/>
            <person name="Pelletier E."/>
            <person name="Souciet J-L."/>
            <person name="Boekhout T."/>
            <person name="Gabaldon T."/>
            <person name="Wincker P."/>
            <person name="Dujon B."/>
        </authorList>
    </citation>
    <scope>NUCLEOTIDE SEQUENCE</scope>
    <source>
        <strain evidence="5">CBS 1993</strain>
    </source>
</reference>
<dbReference type="GO" id="GO:0008270">
    <property type="term" value="F:zinc ion binding"/>
    <property type="evidence" value="ECO:0007669"/>
    <property type="project" value="InterPro"/>
</dbReference>